<evidence type="ECO:0000313" key="16">
    <source>
        <dbReference type="EMBL" id="KRN51541.1"/>
    </source>
</evidence>
<evidence type="ECO:0000256" key="10">
    <source>
        <dbReference type="ARBA" id="ARBA00048205"/>
    </source>
</evidence>
<sequence length="330" mass="37305">MWKIKDVEIEHQIVLAPMAGITNLAYRKLVKEFGAGLVVSEMVSDKALCYGNQKTIDMLKVDEDEHPISIQIFGGEVESMVKAAKFVEQHSDCDIIDINMGCPVNKVLKAHAGSDLLRDPERAYNIVKAVVEAVNIPVTVKMRIGFDKEHINCVEFAKMMEKAGASALAVHGRTRSQFYEGQADWSYIKQVKDAVNIPVMGNGDVRTPEDAKRMLEETGCDAVMVGRAVLGNPWLIQRMIDYLETGEDRGDPDYHQKFALCKDHAKRLVAQMGERNAMREMRGHAPWYIKGLHSSAHIKNALTKIETYKELEDILQEYETYLLEYEKKES</sequence>
<evidence type="ECO:0000256" key="9">
    <source>
        <dbReference type="ARBA" id="ARBA00023002"/>
    </source>
</evidence>
<organism evidence="16 17">
    <name type="scientific">Kandleria vitulina DSM 20405</name>
    <dbReference type="NCBI Taxonomy" id="1410657"/>
    <lineage>
        <taxon>Bacteria</taxon>
        <taxon>Bacillati</taxon>
        <taxon>Bacillota</taxon>
        <taxon>Erysipelotrichia</taxon>
        <taxon>Erysipelotrichales</taxon>
        <taxon>Coprobacillaceae</taxon>
        <taxon>Kandleria</taxon>
    </lineage>
</organism>
<feature type="binding site" evidence="14">
    <location>
        <position position="141"/>
    </location>
    <ligand>
        <name>FMN</name>
        <dbReference type="ChEBI" id="CHEBI:58210"/>
    </ligand>
</feature>
<dbReference type="InterPro" id="IPR004652">
    <property type="entry name" value="DusB-like"/>
</dbReference>
<keyword evidence="14" id="KW-0547">Nucleotide-binding</keyword>
<evidence type="ECO:0000313" key="17">
    <source>
        <dbReference type="Proteomes" id="UP000051841"/>
    </source>
</evidence>
<dbReference type="RefSeq" id="WP_029071425.1">
    <property type="nucleotide sequence ID" value="NZ_JQBL01000001.1"/>
</dbReference>
<comment type="catalytic activity">
    <reaction evidence="10">
        <text>a 5,6-dihydrouridine in tRNA + NADP(+) = a uridine in tRNA + NADPH + H(+)</text>
        <dbReference type="Rhea" id="RHEA:23624"/>
        <dbReference type="Rhea" id="RHEA-COMP:13339"/>
        <dbReference type="Rhea" id="RHEA-COMP:13887"/>
        <dbReference type="ChEBI" id="CHEBI:15378"/>
        <dbReference type="ChEBI" id="CHEBI:57783"/>
        <dbReference type="ChEBI" id="CHEBI:58349"/>
        <dbReference type="ChEBI" id="CHEBI:65315"/>
        <dbReference type="ChEBI" id="CHEBI:74443"/>
    </reaction>
</comment>
<comment type="similarity">
    <text evidence="12">Belongs to the dus family.</text>
</comment>
<evidence type="ECO:0000256" key="5">
    <source>
        <dbReference type="ARBA" id="ARBA00022643"/>
    </source>
</evidence>
<evidence type="ECO:0000256" key="8">
    <source>
        <dbReference type="ARBA" id="ARBA00022884"/>
    </source>
</evidence>
<dbReference type="SUPFAM" id="SSF51395">
    <property type="entry name" value="FMN-linked oxidoreductases"/>
    <property type="match status" value="1"/>
</dbReference>
<name>A0A0R2HMD3_9FIRM</name>
<dbReference type="InterPro" id="IPR035587">
    <property type="entry name" value="DUS-like_FMN-bd"/>
</dbReference>
<evidence type="ECO:0000256" key="14">
    <source>
        <dbReference type="PIRSR" id="PIRSR006621-2"/>
    </source>
</evidence>
<feature type="binding site" evidence="14">
    <location>
        <begin position="226"/>
        <end position="227"/>
    </location>
    <ligand>
        <name>FMN</name>
        <dbReference type="ChEBI" id="CHEBI:58210"/>
    </ligand>
</feature>
<reference evidence="16 17" key="1">
    <citation type="journal article" date="2015" name="Genome Announc.">
        <title>Expanding the biotechnology potential of lactobacilli through comparative genomics of 213 strains and associated genera.</title>
        <authorList>
            <person name="Sun Z."/>
            <person name="Harris H.M."/>
            <person name="McCann A."/>
            <person name="Guo C."/>
            <person name="Argimon S."/>
            <person name="Zhang W."/>
            <person name="Yang X."/>
            <person name="Jeffery I.B."/>
            <person name="Cooney J.C."/>
            <person name="Kagawa T.F."/>
            <person name="Liu W."/>
            <person name="Song Y."/>
            <person name="Salvetti E."/>
            <person name="Wrobel A."/>
            <person name="Rasinkangas P."/>
            <person name="Parkhill J."/>
            <person name="Rea M.C."/>
            <person name="O'Sullivan O."/>
            <person name="Ritari J."/>
            <person name="Douillard F.P."/>
            <person name="Paul Ross R."/>
            <person name="Yang R."/>
            <person name="Briner A.E."/>
            <person name="Felis G.E."/>
            <person name="de Vos W.M."/>
            <person name="Barrangou R."/>
            <person name="Klaenhammer T.R."/>
            <person name="Caufield P.W."/>
            <person name="Cui Y."/>
            <person name="Zhang H."/>
            <person name="O'Toole P.W."/>
        </authorList>
    </citation>
    <scope>NUCLEOTIDE SEQUENCE [LARGE SCALE GENOMIC DNA]</scope>
    <source>
        <strain evidence="16 17">DSM 20405</strain>
    </source>
</reference>
<keyword evidence="3" id="KW-0820">tRNA-binding</keyword>
<dbReference type="Pfam" id="PF01207">
    <property type="entry name" value="Dus"/>
    <property type="match status" value="1"/>
</dbReference>
<evidence type="ECO:0000256" key="12">
    <source>
        <dbReference type="PIRNR" id="PIRNR006621"/>
    </source>
</evidence>
<dbReference type="CDD" id="cd02801">
    <property type="entry name" value="DUS_like_FMN"/>
    <property type="match status" value="1"/>
</dbReference>
<keyword evidence="17" id="KW-1185">Reference proteome</keyword>
<dbReference type="PROSITE" id="PS01136">
    <property type="entry name" value="UPF0034"/>
    <property type="match status" value="1"/>
</dbReference>
<feature type="binding site" evidence="14">
    <location>
        <position position="171"/>
    </location>
    <ligand>
        <name>FMN</name>
        <dbReference type="ChEBI" id="CHEBI:58210"/>
    </ligand>
</feature>
<protein>
    <recommendedName>
        <fullName evidence="12">tRNA-dihydrouridine synthase</fullName>
        <ecNumber evidence="12">1.3.1.-</ecNumber>
    </recommendedName>
</protein>
<dbReference type="GO" id="GO:0017150">
    <property type="term" value="F:tRNA dihydrouridine synthase activity"/>
    <property type="evidence" value="ECO:0007669"/>
    <property type="project" value="InterPro"/>
</dbReference>
<dbReference type="AlphaFoldDB" id="A0A0R2HMD3"/>
<evidence type="ECO:0000256" key="4">
    <source>
        <dbReference type="ARBA" id="ARBA00022630"/>
    </source>
</evidence>
<dbReference type="GO" id="GO:0050660">
    <property type="term" value="F:flavin adenine dinucleotide binding"/>
    <property type="evidence" value="ECO:0007669"/>
    <property type="project" value="InterPro"/>
</dbReference>
<dbReference type="InterPro" id="IPR024036">
    <property type="entry name" value="tRNA-dHydroUridine_Synthase_C"/>
</dbReference>
<accession>A0A0R2HMD3</accession>
<dbReference type="EC" id="1.3.1.-" evidence="12"/>
<dbReference type="PANTHER" id="PTHR45846">
    <property type="entry name" value="TRNA-DIHYDROURIDINE(47) SYNTHASE [NAD(P)(+)]-LIKE"/>
    <property type="match status" value="1"/>
</dbReference>
<dbReference type="InterPro" id="IPR013785">
    <property type="entry name" value="Aldolase_TIM"/>
</dbReference>
<dbReference type="Gene3D" id="1.10.1200.80">
    <property type="entry name" value="Putative flavin oxidoreducatase, domain 2"/>
    <property type="match status" value="1"/>
</dbReference>
<keyword evidence="4 12" id="KW-0285">Flavoprotein</keyword>
<evidence type="ECO:0000256" key="7">
    <source>
        <dbReference type="ARBA" id="ARBA00022857"/>
    </source>
</evidence>
<feature type="binding site" evidence="14">
    <location>
        <begin position="17"/>
        <end position="19"/>
    </location>
    <ligand>
        <name>FMN</name>
        <dbReference type="ChEBI" id="CHEBI:58210"/>
    </ligand>
</feature>
<keyword evidence="5 12" id="KW-0288">FMN</keyword>
<evidence type="ECO:0000256" key="6">
    <source>
        <dbReference type="ARBA" id="ARBA00022694"/>
    </source>
</evidence>
<evidence type="ECO:0000256" key="2">
    <source>
        <dbReference type="ARBA" id="ARBA00002790"/>
    </source>
</evidence>
<dbReference type="NCBIfam" id="TIGR00737">
    <property type="entry name" value="nifR3_yhdG"/>
    <property type="match status" value="1"/>
</dbReference>
<feature type="binding site" evidence="14">
    <location>
        <position position="71"/>
    </location>
    <ligand>
        <name>FMN</name>
        <dbReference type="ChEBI" id="CHEBI:58210"/>
    </ligand>
</feature>
<gene>
    <name evidence="16" type="ORF">IV49_GL000161</name>
</gene>
<evidence type="ECO:0000256" key="3">
    <source>
        <dbReference type="ARBA" id="ARBA00022555"/>
    </source>
</evidence>
<dbReference type="InterPro" id="IPR001269">
    <property type="entry name" value="DUS_fam"/>
</dbReference>
<comment type="function">
    <text evidence="2 12">Catalyzes the synthesis of 5,6-dihydrouridine (D), a modified base found in the D-loop of most tRNAs, via the reduction of the C5-C6 double bond in target uridines.</text>
</comment>
<dbReference type="PANTHER" id="PTHR45846:SF1">
    <property type="entry name" value="TRNA-DIHYDROURIDINE(47) SYNTHASE [NAD(P)(+)]-LIKE"/>
    <property type="match status" value="1"/>
</dbReference>
<evidence type="ECO:0000256" key="11">
    <source>
        <dbReference type="ARBA" id="ARBA00048802"/>
    </source>
</evidence>
<dbReference type="PIRSF" id="PIRSF006621">
    <property type="entry name" value="Dus"/>
    <property type="match status" value="1"/>
</dbReference>
<dbReference type="PATRIC" id="fig|1410657.5.peg.162"/>
<keyword evidence="6 12" id="KW-0819">tRNA processing</keyword>
<comment type="cofactor">
    <cofactor evidence="1 12 14">
        <name>FMN</name>
        <dbReference type="ChEBI" id="CHEBI:58210"/>
    </cofactor>
</comment>
<feature type="active site" description="Proton donor" evidence="13">
    <location>
        <position position="102"/>
    </location>
</feature>
<dbReference type="GO" id="GO:0000049">
    <property type="term" value="F:tRNA binding"/>
    <property type="evidence" value="ECO:0007669"/>
    <property type="project" value="UniProtKB-KW"/>
</dbReference>
<keyword evidence="8" id="KW-0694">RNA-binding</keyword>
<evidence type="ECO:0000259" key="15">
    <source>
        <dbReference type="Pfam" id="PF01207"/>
    </source>
</evidence>
<keyword evidence="7" id="KW-0521">NADP</keyword>
<dbReference type="InterPro" id="IPR018517">
    <property type="entry name" value="tRNA_hU_synthase_CS"/>
</dbReference>
<dbReference type="EMBL" id="JQBL01000001">
    <property type="protein sequence ID" value="KRN51541.1"/>
    <property type="molecule type" value="Genomic_DNA"/>
</dbReference>
<evidence type="ECO:0000256" key="1">
    <source>
        <dbReference type="ARBA" id="ARBA00001917"/>
    </source>
</evidence>
<dbReference type="Gene3D" id="3.20.20.70">
    <property type="entry name" value="Aldolase class I"/>
    <property type="match status" value="1"/>
</dbReference>
<feature type="domain" description="DUS-like FMN-binding" evidence="15">
    <location>
        <begin position="15"/>
        <end position="316"/>
    </location>
</feature>
<dbReference type="Proteomes" id="UP000051841">
    <property type="component" value="Unassembled WGS sequence"/>
</dbReference>
<comment type="caution">
    <text evidence="16">The sequence shown here is derived from an EMBL/GenBank/DDBJ whole genome shotgun (WGS) entry which is preliminary data.</text>
</comment>
<comment type="catalytic activity">
    <reaction evidence="11">
        <text>a 5,6-dihydrouridine in tRNA + NAD(+) = a uridine in tRNA + NADH + H(+)</text>
        <dbReference type="Rhea" id="RHEA:54452"/>
        <dbReference type="Rhea" id="RHEA-COMP:13339"/>
        <dbReference type="Rhea" id="RHEA-COMP:13887"/>
        <dbReference type="ChEBI" id="CHEBI:15378"/>
        <dbReference type="ChEBI" id="CHEBI:57540"/>
        <dbReference type="ChEBI" id="CHEBI:57945"/>
        <dbReference type="ChEBI" id="CHEBI:65315"/>
        <dbReference type="ChEBI" id="CHEBI:74443"/>
    </reaction>
</comment>
<proteinExistence type="inferred from homology"/>
<evidence type="ECO:0000256" key="13">
    <source>
        <dbReference type="PIRSR" id="PIRSR006621-1"/>
    </source>
</evidence>
<keyword evidence="9 12" id="KW-0560">Oxidoreductase</keyword>